<dbReference type="InterPro" id="IPR050602">
    <property type="entry name" value="Malonyl-ACP_OMT"/>
</dbReference>
<evidence type="ECO:0000256" key="2">
    <source>
        <dbReference type="ARBA" id="ARBA00022679"/>
    </source>
</evidence>
<evidence type="ECO:0000313" key="4">
    <source>
        <dbReference type="EMBL" id="MFC3120731.1"/>
    </source>
</evidence>
<dbReference type="Proteomes" id="UP001595478">
    <property type="component" value="Unassembled WGS sequence"/>
</dbReference>
<sequence>MIIAKSQTSTIPHQSKTPALSLARQFDKAASSYDASAFVQAQVIERLCKQITENRILKTATPRNNVAYFVDIGSGTGALYRSLNQVCEKKCEDTRQHWLNIDLSHGMLRHSQSSLPNLDEKGLAAHRPKPYYIQADANKLPFIEASVQNVYSSMALQWCNSPSVALNEIARVLIPRGQAHLALMVAPSFSHVKACWDQAGYMPRVNDFHTSEAWLDALPSRLSLKSNSLISIAQKFDSLKDLLMSIKSVGANTTMQQKSRYMSKQEYQSVEQCIRMSEKGLLLNYEVLFLHLQKQ</sequence>
<keyword evidence="2" id="KW-0808">Transferase</keyword>
<dbReference type="InterPro" id="IPR029063">
    <property type="entry name" value="SAM-dependent_MTases_sf"/>
</dbReference>
<dbReference type="Pfam" id="PF08241">
    <property type="entry name" value="Methyltransf_11"/>
    <property type="match status" value="1"/>
</dbReference>
<evidence type="ECO:0000313" key="5">
    <source>
        <dbReference type="Proteomes" id="UP001595478"/>
    </source>
</evidence>
<dbReference type="GO" id="GO:0008168">
    <property type="term" value="F:methyltransferase activity"/>
    <property type="evidence" value="ECO:0007669"/>
    <property type="project" value="UniProtKB-KW"/>
</dbReference>
<proteinExistence type="predicted"/>
<keyword evidence="5" id="KW-1185">Reference proteome</keyword>
<comment type="caution">
    <text evidence="4">The sequence shown here is derived from an EMBL/GenBank/DDBJ whole genome shotgun (WGS) entry which is preliminary data.</text>
</comment>
<dbReference type="GO" id="GO:0032259">
    <property type="term" value="P:methylation"/>
    <property type="evidence" value="ECO:0007669"/>
    <property type="project" value="UniProtKB-KW"/>
</dbReference>
<dbReference type="InterPro" id="IPR013216">
    <property type="entry name" value="Methyltransf_11"/>
</dbReference>
<dbReference type="EMBL" id="JBHRSW010000005">
    <property type="protein sequence ID" value="MFC3120731.1"/>
    <property type="molecule type" value="Genomic_DNA"/>
</dbReference>
<dbReference type="PANTHER" id="PTHR13090">
    <property type="entry name" value="ARGININE-HYDROXYLASE NDUFAF5, MITOCHONDRIAL"/>
    <property type="match status" value="1"/>
</dbReference>
<dbReference type="CDD" id="cd02440">
    <property type="entry name" value="AdoMet_MTases"/>
    <property type="match status" value="1"/>
</dbReference>
<feature type="domain" description="Methyltransferase type 11" evidence="3">
    <location>
        <begin position="70"/>
        <end position="179"/>
    </location>
</feature>
<evidence type="ECO:0000259" key="3">
    <source>
        <dbReference type="Pfam" id="PF08241"/>
    </source>
</evidence>
<organism evidence="4 5">
    <name type="scientific">Agaribacter flavus</name>
    <dbReference type="NCBI Taxonomy" id="1902781"/>
    <lineage>
        <taxon>Bacteria</taxon>
        <taxon>Pseudomonadati</taxon>
        <taxon>Pseudomonadota</taxon>
        <taxon>Gammaproteobacteria</taxon>
        <taxon>Alteromonadales</taxon>
        <taxon>Alteromonadaceae</taxon>
        <taxon>Agaribacter</taxon>
    </lineage>
</organism>
<dbReference type="Gene3D" id="3.40.50.150">
    <property type="entry name" value="Vaccinia Virus protein VP39"/>
    <property type="match status" value="1"/>
</dbReference>
<dbReference type="SUPFAM" id="SSF53335">
    <property type="entry name" value="S-adenosyl-L-methionine-dependent methyltransferases"/>
    <property type="match status" value="1"/>
</dbReference>
<dbReference type="RefSeq" id="WP_376918861.1">
    <property type="nucleotide sequence ID" value="NZ_JBHRSW010000005.1"/>
</dbReference>
<accession>A0ABV7FQJ9</accession>
<name>A0ABV7FQJ9_9ALTE</name>
<reference evidence="5" key="1">
    <citation type="journal article" date="2019" name="Int. J. Syst. Evol. Microbiol.">
        <title>The Global Catalogue of Microorganisms (GCM) 10K type strain sequencing project: providing services to taxonomists for standard genome sequencing and annotation.</title>
        <authorList>
            <consortium name="The Broad Institute Genomics Platform"/>
            <consortium name="The Broad Institute Genome Sequencing Center for Infectious Disease"/>
            <person name="Wu L."/>
            <person name="Ma J."/>
        </authorList>
    </citation>
    <scope>NUCLEOTIDE SEQUENCE [LARGE SCALE GENOMIC DNA]</scope>
    <source>
        <strain evidence="5">KCTC 52473</strain>
    </source>
</reference>
<protein>
    <submittedName>
        <fullName evidence="4">Methyltransferase domain-containing protein</fullName>
    </submittedName>
</protein>
<evidence type="ECO:0000256" key="1">
    <source>
        <dbReference type="ARBA" id="ARBA00022603"/>
    </source>
</evidence>
<gene>
    <name evidence="4" type="ORF">ACFOHL_03790</name>
</gene>
<keyword evidence="1 4" id="KW-0489">Methyltransferase</keyword>
<dbReference type="PANTHER" id="PTHR13090:SF1">
    <property type="entry name" value="ARGININE-HYDROXYLASE NDUFAF5, MITOCHONDRIAL"/>
    <property type="match status" value="1"/>
</dbReference>